<protein>
    <submittedName>
        <fullName evidence="2">Uncharacterized protein</fullName>
    </submittedName>
</protein>
<organism evidence="2 3">
    <name type="scientific">Ceriporiopsis subvermispora (strain B)</name>
    <name type="common">White-rot fungus</name>
    <name type="synonym">Gelatoporia subvermispora</name>
    <dbReference type="NCBI Taxonomy" id="914234"/>
    <lineage>
        <taxon>Eukaryota</taxon>
        <taxon>Fungi</taxon>
        <taxon>Dikarya</taxon>
        <taxon>Basidiomycota</taxon>
        <taxon>Agaricomycotina</taxon>
        <taxon>Agaricomycetes</taxon>
        <taxon>Polyporales</taxon>
        <taxon>Gelatoporiaceae</taxon>
        <taxon>Gelatoporia</taxon>
    </lineage>
</organism>
<dbReference type="HOGENOM" id="CLU_2454511_0_0_1"/>
<proteinExistence type="predicted"/>
<reference evidence="2 3" key="1">
    <citation type="journal article" date="2012" name="Proc. Natl. Acad. Sci. U.S.A.">
        <title>Comparative genomics of Ceriporiopsis subvermispora and Phanerochaete chrysosporium provide insight into selective ligninolysis.</title>
        <authorList>
            <person name="Fernandez-Fueyo E."/>
            <person name="Ruiz-Duenas F.J."/>
            <person name="Ferreira P."/>
            <person name="Floudas D."/>
            <person name="Hibbett D.S."/>
            <person name="Canessa P."/>
            <person name="Larrondo L.F."/>
            <person name="James T.Y."/>
            <person name="Seelenfreund D."/>
            <person name="Lobos S."/>
            <person name="Polanco R."/>
            <person name="Tello M."/>
            <person name="Honda Y."/>
            <person name="Watanabe T."/>
            <person name="Watanabe T."/>
            <person name="Ryu J.S."/>
            <person name="Kubicek C.P."/>
            <person name="Schmoll M."/>
            <person name="Gaskell J."/>
            <person name="Hammel K.E."/>
            <person name="St John F.J."/>
            <person name="Vanden Wymelenberg A."/>
            <person name="Sabat G."/>
            <person name="Splinter BonDurant S."/>
            <person name="Syed K."/>
            <person name="Yadav J.S."/>
            <person name="Doddapaneni H."/>
            <person name="Subramanian V."/>
            <person name="Lavin J.L."/>
            <person name="Oguiza J.A."/>
            <person name="Perez G."/>
            <person name="Pisabarro A.G."/>
            <person name="Ramirez L."/>
            <person name="Santoyo F."/>
            <person name="Master E."/>
            <person name="Coutinho P.M."/>
            <person name="Henrissat B."/>
            <person name="Lombard V."/>
            <person name="Magnuson J.K."/>
            <person name="Kuees U."/>
            <person name="Hori C."/>
            <person name="Igarashi K."/>
            <person name="Samejima M."/>
            <person name="Held B.W."/>
            <person name="Barry K.W."/>
            <person name="LaButti K.M."/>
            <person name="Lapidus A."/>
            <person name="Lindquist E.A."/>
            <person name="Lucas S.M."/>
            <person name="Riley R."/>
            <person name="Salamov A.A."/>
            <person name="Hoffmeister D."/>
            <person name="Schwenk D."/>
            <person name="Hadar Y."/>
            <person name="Yarden O."/>
            <person name="de Vries R.P."/>
            <person name="Wiebenga A."/>
            <person name="Stenlid J."/>
            <person name="Eastwood D."/>
            <person name="Grigoriev I.V."/>
            <person name="Berka R.M."/>
            <person name="Blanchette R.A."/>
            <person name="Kersten P."/>
            <person name="Martinez A.T."/>
            <person name="Vicuna R."/>
            <person name="Cullen D."/>
        </authorList>
    </citation>
    <scope>NUCLEOTIDE SEQUENCE [LARGE SCALE GENOMIC DNA]</scope>
    <source>
        <strain evidence="2 3">B</strain>
    </source>
</reference>
<name>M2RRJ1_CERS8</name>
<gene>
    <name evidence="2" type="ORF">CERSUDRAFT_91814</name>
</gene>
<sequence length="92" mass="9964">MPLLVTTSEPISSSRDLGSLVPDAEHLSVVNIADQLFNASRATACAVSRGGGCSPRIPPTVTTDKHLRLPPRSFATARRRRQPELPKALSYR</sequence>
<accession>M2RRJ1</accession>
<dbReference type="Proteomes" id="UP000016930">
    <property type="component" value="Unassembled WGS sequence"/>
</dbReference>
<feature type="region of interest" description="Disordered" evidence="1">
    <location>
        <begin position="71"/>
        <end position="92"/>
    </location>
</feature>
<evidence type="ECO:0000256" key="1">
    <source>
        <dbReference type="SAM" id="MobiDB-lite"/>
    </source>
</evidence>
<dbReference type="AlphaFoldDB" id="M2RRJ1"/>
<evidence type="ECO:0000313" key="2">
    <source>
        <dbReference type="EMBL" id="EMD41057.1"/>
    </source>
</evidence>
<dbReference type="EMBL" id="KB445792">
    <property type="protein sequence ID" value="EMD41057.1"/>
    <property type="molecule type" value="Genomic_DNA"/>
</dbReference>
<keyword evidence="3" id="KW-1185">Reference proteome</keyword>
<evidence type="ECO:0000313" key="3">
    <source>
        <dbReference type="Proteomes" id="UP000016930"/>
    </source>
</evidence>